<proteinExistence type="predicted"/>
<evidence type="ECO:0000313" key="1">
    <source>
        <dbReference type="EMBL" id="VYT07299.1"/>
    </source>
</evidence>
<gene>
    <name evidence="1" type="ORF">AOLFYP35_01456</name>
</gene>
<evidence type="ECO:0008006" key="2">
    <source>
        <dbReference type="Google" id="ProtNLM"/>
    </source>
</evidence>
<name>A0A6N2TQQ8_9ACTO</name>
<protein>
    <recommendedName>
        <fullName evidence="2">Acetone carboxylase</fullName>
    </recommendedName>
</protein>
<sequence length="80" mass="9383">MSLGRGIEHSVCSARECENSAVFIIEWSNPKIHTGRTKKWLSCEEHRQFLIDYLRYRNFPYEVRTFNPPQTGAHSQSPRS</sequence>
<accession>A0A6N2TQQ8</accession>
<reference evidence="1" key="1">
    <citation type="submission" date="2019-11" db="EMBL/GenBank/DDBJ databases">
        <authorList>
            <person name="Feng L."/>
        </authorList>
    </citation>
    <scope>NUCLEOTIDE SEQUENCE</scope>
    <source>
        <strain evidence="1">AodontolyticusLFYP35</strain>
    </source>
</reference>
<dbReference type="EMBL" id="CACRSM010000002">
    <property type="protein sequence ID" value="VYT07299.1"/>
    <property type="molecule type" value="Genomic_DNA"/>
</dbReference>
<dbReference type="AlphaFoldDB" id="A0A6N2TQQ8"/>
<organism evidence="1">
    <name type="scientific">Schaalia odontolytica</name>
    <dbReference type="NCBI Taxonomy" id="1660"/>
    <lineage>
        <taxon>Bacteria</taxon>
        <taxon>Bacillati</taxon>
        <taxon>Actinomycetota</taxon>
        <taxon>Actinomycetes</taxon>
        <taxon>Actinomycetales</taxon>
        <taxon>Actinomycetaceae</taxon>
        <taxon>Schaalia</taxon>
    </lineage>
</organism>